<dbReference type="EMBL" id="CP021416">
    <property type="protein sequence ID" value="ARU48540.1"/>
    <property type="molecule type" value="Genomic_DNA"/>
</dbReference>
<dbReference type="InterPro" id="IPR027961">
    <property type="entry name" value="DUF4442"/>
</dbReference>
<dbReference type="InterPro" id="IPR029069">
    <property type="entry name" value="HotDog_dom_sf"/>
</dbReference>
<evidence type="ECO:0008006" key="3">
    <source>
        <dbReference type="Google" id="ProtNLM"/>
    </source>
</evidence>
<protein>
    <recommendedName>
        <fullName evidence="3">Thioesterase putative domain-containing protein</fullName>
    </recommendedName>
</protein>
<reference evidence="2" key="1">
    <citation type="submission" date="2017-05" db="EMBL/GenBank/DDBJ databases">
        <title>Dechlorination kinetics govern the competition between two new strains of the genus Sulfurospirillum.</title>
        <authorList>
            <person name="Buttet G.F."/>
            <person name="Murray A.M."/>
            <person name="Goris T."/>
            <person name="Burion M."/>
            <person name="Lin B."/>
            <person name="Rolle M."/>
            <person name="Maillard J."/>
        </authorList>
    </citation>
    <scope>NUCLEOTIDE SEQUENCE [LARGE SCALE GENOMIC DNA]</scope>
    <source>
        <strain evidence="2">SL2-1</strain>
    </source>
</reference>
<sequence>MNVLEIPFVQKVGLTHNEKGKLILPMDKSNENHIKTIHASAQFTLAETLSGEALQKTFPHLVGHVVPILRESEIKFKKPATSEIYGLAHIDHVTKEKFEEQLAKKGRASISVDVEIKDTNEILTCSGRFEWFIQKIN</sequence>
<accession>A0A1Y0HKQ5</accession>
<organism evidence="1 2">
    <name type="scientific">Sulfurospirillum diekertiae</name>
    <dbReference type="NCBI Taxonomy" id="1854492"/>
    <lineage>
        <taxon>Bacteria</taxon>
        <taxon>Pseudomonadati</taxon>
        <taxon>Campylobacterota</taxon>
        <taxon>Epsilonproteobacteria</taxon>
        <taxon>Campylobacterales</taxon>
        <taxon>Sulfurospirillaceae</taxon>
        <taxon>Sulfurospirillum</taxon>
    </lineage>
</organism>
<dbReference type="Pfam" id="PF14539">
    <property type="entry name" value="DUF4442"/>
    <property type="match status" value="1"/>
</dbReference>
<evidence type="ECO:0000313" key="1">
    <source>
        <dbReference type="EMBL" id="ARU48540.1"/>
    </source>
</evidence>
<dbReference type="RefSeq" id="WP_087438485.1">
    <property type="nucleotide sequence ID" value="NZ_CP021416.1"/>
</dbReference>
<proteinExistence type="predicted"/>
<evidence type="ECO:0000313" key="2">
    <source>
        <dbReference type="Proteomes" id="UP000196005"/>
    </source>
</evidence>
<dbReference type="SUPFAM" id="SSF54637">
    <property type="entry name" value="Thioesterase/thiol ester dehydrase-isomerase"/>
    <property type="match status" value="1"/>
</dbReference>
<name>A0A1Y0HKQ5_9BACT</name>
<dbReference type="Gene3D" id="3.10.129.10">
    <property type="entry name" value="Hotdog Thioesterase"/>
    <property type="match status" value="1"/>
</dbReference>
<dbReference type="Proteomes" id="UP000196005">
    <property type="component" value="Chromosome"/>
</dbReference>
<dbReference type="OrthoDB" id="5373148at2"/>
<dbReference type="KEGG" id="suls:Sdiek1_1376"/>
<gene>
    <name evidence="1" type="ORF">Sdiek1_1376</name>
</gene>
<keyword evidence="2" id="KW-1185">Reference proteome</keyword>
<dbReference type="AlphaFoldDB" id="A0A1Y0HKQ5"/>